<name>M7AG71_CHEMY</name>
<evidence type="ECO:0000313" key="1">
    <source>
        <dbReference type="EMBL" id="EMP23876.1"/>
    </source>
</evidence>
<protein>
    <submittedName>
        <fullName evidence="1">Uncharacterized protein</fullName>
    </submittedName>
</protein>
<gene>
    <name evidence="1" type="ORF">UY3_19050</name>
</gene>
<keyword evidence="2" id="KW-1185">Reference proteome</keyword>
<proteinExistence type="predicted"/>
<dbReference type="AlphaFoldDB" id="M7AG71"/>
<dbReference type="Proteomes" id="UP000031443">
    <property type="component" value="Unassembled WGS sequence"/>
</dbReference>
<accession>M7AG71</accession>
<evidence type="ECO:0000313" key="2">
    <source>
        <dbReference type="Proteomes" id="UP000031443"/>
    </source>
</evidence>
<organism evidence="1 2">
    <name type="scientific">Chelonia mydas</name>
    <name type="common">Green sea-turtle</name>
    <name type="synonym">Chelonia agassizi</name>
    <dbReference type="NCBI Taxonomy" id="8469"/>
    <lineage>
        <taxon>Eukaryota</taxon>
        <taxon>Metazoa</taxon>
        <taxon>Chordata</taxon>
        <taxon>Craniata</taxon>
        <taxon>Vertebrata</taxon>
        <taxon>Euteleostomi</taxon>
        <taxon>Archelosauria</taxon>
        <taxon>Testudinata</taxon>
        <taxon>Testudines</taxon>
        <taxon>Cryptodira</taxon>
        <taxon>Durocryptodira</taxon>
        <taxon>Americhelydia</taxon>
        <taxon>Chelonioidea</taxon>
        <taxon>Cheloniidae</taxon>
        <taxon>Chelonia</taxon>
    </lineage>
</organism>
<sequence>MKHIKVVKINGREYLRQRDTGTQISLVKQSVVPKASMLPGQMAEIVEVGESRFLIPLAKIHVVWDGLESVFTVGIMEHLVVDLLLCNDFFHVAQVKVFACSRKEFYSGTLEEKGKVSGTAKRMGESLLDSSAAGGSHMLPDSRLVETSFCTAAGGNTTPGRDGGVTPARERTVQVVSCQQQMNQRQTQL</sequence>
<dbReference type="EMBL" id="KB606432">
    <property type="protein sequence ID" value="EMP23876.1"/>
    <property type="molecule type" value="Genomic_DNA"/>
</dbReference>
<reference evidence="2" key="1">
    <citation type="journal article" date="2013" name="Nat. Genet.">
        <title>The draft genomes of soft-shell turtle and green sea turtle yield insights into the development and evolution of the turtle-specific body plan.</title>
        <authorList>
            <person name="Wang Z."/>
            <person name="Pascual-Anaya J."/>
            <person name="Zadissa A."/>
            <person name="Li W."/>
            <person name="Niimura Y."/>
            <person name="Huang Z."/>
            <person name="Li C."/>
            <person name="White S."/>
            <person name="Xiong Z."/>
            <person name="Fang D."/>
            <person name="Wang B."/>
            <person name="Ming Y."/>
            <person name="Chen Y."/>
            <person name="Zheng Y."/>
            <person name="Kuraku S."/>
            <person name="Pignatelli M."/>
            <person name="Herrero J."/>
            <person name="Beal K."/>
            <person name="Nozawa M."/>
            <person name="Li Q."/>
            <person name="Wang J."/>
            <person name="Zhang H."/>
            <person name="Yu L."/>
            <person name="Shigenobu S."/>
            <person name="Wang J."/>
            <person name="Liu J."/>
            <person name="Flicek P."/>
            <person name="Searle S."/>
            <person name="Wang J."/>
            <person name="Kuratani S."/>
            <person name="Yin Y."/>
            <person name="Aken B."/>
            <person name="Zhang G."/>
            <person name="Irie N."/>
        </authorList>
    </citation>
    <scope>NUCLEOTIDE SEQUENCE [LARGE SCALE GENOMIC DNA]</scope>
</reference>